<evidence type="ECO:0000313" key="3">
    <source>
        <dbReference type="EMBL" id="KAG8079868.1"/>
    </source>
</evidence>
<feature type="compositionally biased region" description="Polar residues" evidence="1">
    <location>
        <begin position="290"/>
        <end position="311"/>
    </location>
</feature>
<feature type="compositionally biased region" description="Polar residues" evidence="1">
    <location>
        <begin position="885"/>
        <end position="914"/>
    </location>
</feature>
<evidence type="ECO:0000313" key="4">
    <source>
        <dbReference type="Proteomes" id="UP000729402"/>
    </source>
</evidence>
<gene>
    <name evidence="3" type="ORF">GUJ93_ZPchr0007g3066</name>
</gene>
<feature type="region of interest" description="Disordered" evidence="1">
    <location>
        <begin position="1"/>
        <end position="87"/>
    </location>
</feature>
<sequence length="1641" mass="182434">MTEDSLAVMENDIGDLHDPGSGWFEVKRKHRPSSKFTLQRSLGGSNSKTSNLSSQSQTNFSSDSARWCDRSQCPPQTTKINGDVDESDSREAVEVYAEECADVDASNLKSGLSASASEHVIIKYEELLMVEETSVSPNIGKIDCADSPTSHQSSNCSSGLAKSADLSAHVKGPPTTDTVGVLSNTSVKFGDFDEVPGLAVSVDAYRDNNSSGKHTHSNDATESVNECKDESKLKAEMSSCKTIYETFPIMIQGAETPTEDKSKVLDICEITDSPLHVNGSPTVADAVSRSCANNDNEDPVTSSSVASTESQMALHAPTSAGFRSETAESKERFRQRLWCFLFENLNRAVDELYLLCELECDMEQINESILVLEEAIFDFQELKSRAEHFDNTKKSPALPNEGMPMTVKADHRRPHALSWEVRRMTSSPHRQEILSSSLEAFQRIQLELARKQAGITAESFASGSSGEVSCSSSKLTTASATVGSISLKVESQMKLSDTSEKKVVGDRQSRDTFKSGRSLPQNMSSSSAKSRKGALEPISEIEKHTFRKDRELPENKLDRLRSTDTAKRSTVHLEKDKQNTAARKSLDAWKEKRNWEDILKSPVRSSRVSHSPGVGRKVPERARVLHDKLMSPEKKKRSALDMKREAEEKHARALRIRSQLESERVQRLQRTSEKLNRVNEWQAVRSSKLREVMNARHQRGESRHEAHLAQVAKRAGDESVKVSEVRFITSLNEENKKFLLRQKLHDSEMRRAEKLQVIKTKQKEDIAREEAVLERRKFLEAEKMQRLAEIQRKKEEAIVRREEERKASSAAREARAAEQQRRKEIRAKAQQEEAELLAQKLAEKLRESEQRRKYYLEQIRERASMDFRDQPSPFQRRFPSKDNQNRSISTNSGEDSQIIGSANTADSGVTSSNSMQMKRRIKKIRQRLMALKHDFVEPLIGENTGIAHRAALGTAKAKLSRWLQDLQRLRQARKEGAASIGLIVGDMTKYLEGKDLELHASRQVGLLDFIASALPASHTSRPGACQVTVYLLRLLRVLLLLPANRTYFLVQNLLPPIIPVLSASLENYIKVAASNSGSLNLPSSKTSTEYMESVGEVLDGFFWTVTVTVGHIYLNDQQLQMQGGLIELIVAYQIIHRLRDLFALYDRPQVEGSPLPSSILFGLNLLAVLTSRPGNFSTIDWESCKCSTLAGNLVQEYEYLFSQDIGVGNQLMTTDQSGDVKLPPTKSDILKCDECGPSELATENKSSEHHEFDIPGYVKSVYEASKDSGSMSELQSSDLGGTTIDVHSEIPCQRDENSGVDGTLEGKKGSSVCLIDIPGKGNEINLNQPAMLVLSAMAETGLVSLPSLLTAVLLQANNRLSSEQASAILPSNFEEVATGVLKVLNNMACLDITLLQCMLARSDLKMEFFHLISFLLSHCMNKWRVPNDQIGLLLLESLLLLGYFSLFHAGNQAVLRWGKSPTILHKVCDLPFVFFSDPELMPILAAALIAVCYGSDQNRSVVHQEISTEMLRSLIKSCKTSGLAASDSILLDGWGTNSYSDNTHILLDTRNSQGDISIRSSRKSSRPVLGKGVSGVMRLSRNKCQRDGRGTRIGDDGPLKQRAGEASSNFMLHRKIPASFLDRAEEFFCSLEHDTTADITN</sequence>
<protein>
    <recommendedName>
        <fullName evidence="2">S phase cyclin A-associated protein in the endoplasmic reticulum N-terminal domain-containing protein</fullName>
    </recommendedName>
</protein>
<accession>A0A8J5TDY3</accession>
<keyword evidence="4" id="KW-1185">Reference proteome</keyword>
<feature type="compositionally biased region" description="Basic and acidic residues" evidence="1">
    <location>
        <begin position="497"/>
        <end position="514"/>
    </location>
</feature>
<feature type="compositionally biased region" description="Polar residues" evidence="1">
    <location>
        <begin position="518"/>
        <end position="528"/>
    </location>
</feature>
<organism evidence="3 4">
    <name type="scientific">Zizania palustris</name>
    <name type="common">Northern wild rice</name>
    <dbReference type="NCBI Taxonomy" id="103762"/>
    <lineage>
        <taxon>Eukaryota</taxon>
        <taxon>Viridiplantae</taxon>
        <taxon>Streptophyta</taxon>
        <taxon>Embryophyta</taxon>
        <taxon>Tracheophyta</taxon>
        <taxon>Spermatophyta</taxon>
        <taxon>Magnoliopsida</taxon>
        <taxon>Liliopsida</taxon>
        <taxon>Poales</taxon>
        <taxon>Poaceae</taxon>
        <taxon>BOP clade</taxon>
        <taxon>Oryzoideae</taxon>
        <taxon>Oryzeae</taxon>
        <taxon>Zizaniinae</taxon>
        <taxon>Zizania</taxon>
    </lineage>
</organism>
<dbReference type="Proteomes" id="UP000729402">
    <property type="component" value="Unassembled WGS sequence"/>
</dbReference>
<evidence type="ECO:0000259" key="2">
    <source>
        <dbReference type="Pfam" id="PF16501"/>
    </source>
</evidence>
<dbReference type="EMBL" id="JAAALK010000282">
    <property type="protein sequence ID" value="KAG8079868.1"/>
    <property type="molecule type" value="Genomic_DNA"/>
</dbReference>
<dbReference type="OrthoDB" id="71500at2759"/>
<feature type="compositionally biased region" description="Basic and acidic residues" evidence="1">
    <location>
        <begin position="540"/>
        <end position="585"/>
    </location>
</feature>
<feature type="region of interest" description="Disordered" evidence="1">
    <location>
        <begin position="491"/>
        <end position="585"/>
    </location>
</feature>
<feature type="region of interest" description="Disordered" evidence="1">
    <location>
        <begin position="804"/>
        <end position="826"/>
    </location>
</feature>
<feature type="region of interest" description="Disordered" evidence="1">
    <location>
        <begin position="865"/>
        <end position="916"/>
    </location>
</feature>
<proteinExistence type="predicted"/>
<dbReference type="Pfam" id="PF16501">
    <property type="entry name" value="SCAPER_N"/>
    <property type="match status" value="1"/>
</dbReference>
<reference evidence="3" key="2">
    <citation type="submission" date="2021-02" db="EMBL/GenBank/DDBJ databases">
        <authorList>
            <person name="Kimball J.A."/>
            <person name="Haas M.W."/>
            <person name="Macchietto M."/>
            <person name="Kono T."/>
            <person name="Duquette J."/>
            <person name="Shao M."/>
        </authorList>
    </citation>
    <scope>NUCLEOTIDE SEQUENCE</scope>
    <source>
        <tissue evidence="3">Fresh leaf tissue</tissue>
    </source>
</reference>
<feature type="compositionally biased region" description="Low complexity" evidence="1">
    <location>
        <begin position="41"/>
        <end position="64"/>
    </location>
</feature>
<dbReference type="PANTHER" id="PTHR31434">
    <property type="entry name" value="S PHASE CYCLIN A-ASSOCIATED PROTEIN IN THE ENDOPLASMIC RETICULUM"/>
    <property type="match status" value="1"/>
</dbReference>
<evidence type="ECO:0000256" key="1">
    <source>
        <dbReference type="SAM" id="MobiDB-lite"/>
    </source>
</evidence>
<feature type="region of interest" description="Disordered" evidence="1">
    <location>
        <begin position="289"/>
        <end position="325"/>
    </location>
</feature>
<comment type="caution">
    <text evidence="3">The sequence shown here is derived from an EMBL/GenBank/DDBJ whole genome shotgun (WGS) entry which is preliminary data.</text>
</comment>
<feature type="domain" description="S phase cyclin A-associated protein in the endoplasmic reticulum N-terminal" evidence="2">
    <location>
        <begin position="326"/>
        <end position="429"/>
    </location>
</feature>
<dbReference type="PANTHER" id="PTHR31434:SF2">
    <property type="entry name" value="S PHASE CYCLIN A-ASSOCIATED PROTEIN IN THE ENDOPLASMIC RETICULUM"/>
    <property type="match status" value="1"/>
</dbReference>
<reference evidence="3" key="1">
    <citation type="journal article" date="2021" name="bioRxiv">
        <title>Whole Genome Assembly and Annotation of Northern Wild Rice, Zizania palustris L., Supports a Whole Genome Duplication in the Zizania Genus.</title>
        <authorList>
            <person name="Haas M."/>
            <person name="Kono T."/>
            <person name="Macchietto M."/>
            <person name="Millas R."/>
            <person name="McGilp L."/>
            <person name="Shao M."/>
            <person name="Duquette J."/>
            <person name="Hirsch C.N."/>
            <person name="Kimball J."/>
        </authorList>
    </citation>
    <scope>NUCLEOTIDE SEQUENCE</scope>
    <source>
        <tissue evidence="3">Fresh leaf tissue</tissue>
    </source>
</reference>
<dbReference type="InterPro" id="IPR032446">
    <property type="entry name" value="SCAPER_N"/>
</dbReference>
<name>A0A8J5TDY3_ZIZPA</name>